<dbReference type="Gene3D" id="3.40.640.10">
    <property type="entry name" value="Type I PLP-dependent aspartate aminotransferase-like (Major domain)"/>
    <property type="match status" value="1"/>
</dbReference>
<evidence type="ECO:0000256" key="5">
    <source>
        <dbReference type="ARBA" id="ARBA00022605"/>
    </source>
</evidence>
<dbReference type="SUPFAM" id="SSF53383">
    <property type="entry name" value="PLP-dependent transferases"/>
    <property type="match status" value="1"/>
</dbReference>
<gene>
    <name evidence="9" type="primary">hisC</name>
    <name evidence="11" type="ORF">RT41_GL000581</name>
</gene>
<keyword evidence="5 9" id="KW-0028">Amino-acid biosynthesis</keyword>
<sequence>MSWEDKLRVVEPYISGEQPKMDHMIKLNTNENPYPASHAIKAALEAITTDKLSIYPNSDAEELRSALAKMWNLDDSQIFIGNGSDEVLSLSFLTFFNGQTPILMPDVTYPFYTTYADLYGIKYKKQPVDDTFHMQLQSYQEENSGIIFCNPCNPTGIVEPLDFIDALLASNSNSIVIIDEAYADFAGQTAIPLLDKYDNLIITRTFSKARSLAGIRLGVALGSPLAISKLYDVKNSFNSYCVDYVAQEVGLASINDQTLVDLNIAKIIATRNWFGKELEKLGFVITDSQTNFVFIQSPLSSAKNLYEKMYEAHIIIRYWDKPRISNWVRITIGTEEEMRNVLAFLAEFIQQEKMNNSIGIN</sequence>
<dbReference type="PANTHER" id="PTHR42885">
    <property type="entry name" value="HISTIDINOL-PHOSPHATE AMINOTRANSFERASE-RELATED"/>
    <property type="match status" value="1"/>
</dbReference>
<dbReference type="GO" id="GO:0004400">
    <property type="term" value="F:histidinol-phosphate transaminase activity"/>
    <property type="evidence" value="ECO:0007669"/>
    <property type="project" value="UniProtKB-UniRule"/>
</dbReference>
<dbReference type="InterPro" id="IPR001917">
    <property type="entry name" value="Aminotrans_II_pyridoxalP_BS"/>
</dbReference>
<dbReference type="GO" id="GO:0000105">
    <property type="term" value="P:L-histidine biosynthetic process"/>
    <property type="evidence" value="ECO:0007669"/>
    <property type="project" value="UniProtKB-UniRule"/>
</dbReference>
<evidence type="ECO:0000256" key="6">
    <source>
        <dbReference type="ARBA" id="ARBA00022679"/>
    </source>
</evidence>
<accession>A0A2A5RIN3</accession>
<keyword evidence="12" id="KW-1185">Reference proteome</keyword>
<dbReference type="EC" id="2.6.1.9" evidence="9"/>
<evidence type="ECO:0000256" key="9">
    <source>
        <dbReference type="HAMAP-Rule" id="MF_01023"/>
    </source>
</evidence>
<dbReference type="NCBIfam" id="TIGR01141">
    <property type="entry name" value="hisC"/>
    <property type="match status" value="1"/>
</dbReference>
<protein>
    <recommendedName>
        <fullName evidence="9">Histidinol-phosphate aminotransferase</fullName>
        <ecNumber evidence="9">2.6.1.9</ecNumber>
    </recommendedName>
    <alternativeName>
        <fullName evidence="9">Imidazole acetol-phosphate transaminase</fullName>
    </alternativeName>
</protein>
<evidence type="ECO:0000256" key="3">
    <source>
        <dbReference type="ARBA" id="ARBA00011738"/>
    </source>
</evidence>
<comment type="cofactor">
    <cofactor evidence="1 9">
        <name>pyridoxal 5'-phosphate</name>
        <dbReference type="ChEBI" id="CHEBI:597326"/>
    </cofactor>
</comment>
<evidence type="ECO:0000259" key="10">
    <source>
        <dbReference type="Pfam" id="PF00155"/>
    </source>
</evidence>
<dbReference type="PROSITE" id="PS00599">
    <property type="entry name" value="AA_TRANSFER_CLASS_2"/>
    <property type="match status" value="1"/>
</dbReference>
<evidence type="ECO:0000313" key="12">
    <source>
        <dbReference type="Proteomes" id="UP000218181"/>
    </source>
</evidence>
<name>A0A2A5RIN3_9LACT</name>
<dbReference type="EMBL" id="JXJU01000016">
    <property type="protein sequence ID" value="PCR98950.1"/>
    <property type="molecule type" value="Genomic_DNA"/>
</dbReference>
<dbReference type="CDD" id="cd00609">
    <property type="entry name" value="AAT_like"/>
    <property type="match status" value="1"/>
</dbReference>
<comment type="subunit">
    <text evidence="3 9">Homodimer.</text>
</comment>
<dbReference type="STRING" id="1291764.GCA_001311235_02940"/>
<dbReference type="AlphaFoldDB" id="A0A2A5RIN3"/>
<evidence type="ECO:0000256" key="7">
    <source>
        <dbReference type="ARBA" id="ARBA00022898"/>
    </source>
</evidence>
<dbReference type="Proteomes" id="UP000218181">
    <property type="component" value="Unassembled WGS sequence"/>
</dbReference>
<dbReference type="PANTHER" id="PTHR42885:SF2">
    <property type="entry name" value="HISTIDINOL-PHOSPHATE AMINOTRANSFERASE"/>
    <property type="match status" value="1"/>
</dbReference>
<dbReference type="InterPro" id="IPR005861">
    <property type="entry name" value="HisP_aminotrans"/>
</dbReference>
<evidence type="ECO:0000256" key="2">
    <source>
        <dbReference type="ARBA" id="ARBA00007970"/>
    </source>
</evidence>
<feature type="domain" description="Aminotransferase class I/classII large" evidence="10">
    <location>
        <begin position="23"/>
        <end position="343"/>
    </location>
</feature>
<evidence type="ECO:0000313" key="11">
    <source>
        <dbReference type="EMBL" id="PCR98950.1"/>
    </source>
</evidence>
<organism evidence="11 12">
    <name type="scientific">Lactococcus fujiensis JCM 16395</name>
    <dbReference type="NCBI Taxonomy" id="1291764"/>
    <lineage>
        <taxon>Bacteria</taxon>
        <taxon>Bacillati</taxon>
        <taxon>Bacillota</taxon>
        <taxon>Bacilli</taxon>
        <taxon>Lactobacillales</taxon>
        <taxon>Streptococcaceae</taxon>
        <taxon>Lactococcus</taxon>
    </lineage>
</organism>
<comment type="pathway">
    <text evidence="9">Amino-acid biosynthesis; L-histidine biosynthesis; L-histidine from 5-phospho-alpha-D-ribose 1-diphosphate: step 7/9.</text>
</comment>
<dbReference type="InterPro" id="IPR015421">
    <property type="entry name" value="PyrdxlP-dep_Trfase_major"/>
</dbReference>
<reference evidence="11 12" key="1">
    <citation type="submission" date="2014-12" db="EMBL/GenBank/DDBJ databases">
        <title>Draft genome sequences of 10 type strains of Lactococcus.</title>
        <authorList>
            <person name="Sun Z."/>
            <person name="Zhong Z."/>
            <person name="Liu W."/>
            <person name="Zhang W."/>
            <person name="Zhang H."/>
        </authorList>
    </citation>
    <scope>NUCLEOTIDE SEQUENCE [LARGE SCALE GENOMIC DNA]</scope>
    <source>
        <strain evidence="11 12">JCM 16395</strain>
    </source>
</reference>
<comment type="catalytic activity">
    <reaction evidence="9">
        <text>L-histidinol phosphate + 2-oxoglutarate = 3-(imidazol-4-yl)-2-oxopropyl phosphate + L-glutamate</text>
        <dbReference type="Rhea" id="RHEA:23744"/>
        <dbReference type="ChEBI" id="CHEBI:16810"/>
        <dbReference type="ChEBI" id="CHEBI:29985"/>
        <dbReference type="ChEBI" id="CHEBI:57766"/>
        <dbReference type="ChEBI" id="CHEBI:57980"/>
        <dbReference type="EC" id="2.6.1.9"/>
    </reaction>
</comment>
<keyword evidence="4 9" id="KW-0032">Aminotransferase</keyword>
<evidence type="ECO:0000256" key="1">
    <source>
        <dbReference type="ARBA" id="ARBA00001933"/>
    </source>
</evidence>
<keyword evidence="6 9" id="KW-0808">Transferase</keyword>
<keyword evidence="7 9" id="KW-0663">Pyridoxal phosphate</keyword>
<dbReference type="UniPathway" id="UPA00031">
    <property type="reaction ID" value="UER00012"/>
</dbReference>
<dbReference type="GO" id="GO:0030170">
    <property type="term" value="F:pyridoxal phosphate binding"/>
    <property type="evidence" value="ECO:0007669"/>
    <property type="project" value="InterPro"/>
</dbReference>
<evidence type="ECO:0000256" key="8">
    <source>
        <dbReference type="ARBA" id="ARBA00023102"/>
    </source>
</evidence>
<dbReference type="InterPro" id="IPR004839">
    <property type="entry name" value="Aminotransferase_I/II_large"/>
</dbReference>
<feature type="modified residue" description="N6-(pyridoxal phosphate)lysine" evidence="9">
    <location>
        <position position="208"/>
    </location>
</feature>
<dbReference type="Pfam" id="PF00155">
    <property type="entry name" value="Aminotran_1_2"/>
    <property type="match status" value="1"/>
</dbReference>
<keyword evidence="8 9" id="KW-0368">Histidine biosynthesis</keyword>
<dbReference type="OrthoDB" id="9813612at2"/>
<proteinExistence type="inferred from homology"/>
<dbReference type="InterPro" id="IPR015424">
    <property type="entry name" value="PyrdxlP-dep_Trfase"/>
</dbReference>
<dbReference type="HAMAP" id="MF_01023">
    <property type="entry name" value="HisC_aminotrans_2"/>
    <property type="match status" value="1"/>
</dbReference>
<comment type="caution">
    <text evidence="11">The sequence shown here is derived from an EMBL/GenBank/DDBJ whole genome shotgun (WGS) entry which is preliminary data.</text>
</comment>
<dbReference type="Gene3D" id="3.90.1150.10">
    <property type="entry name" value="Aspartate Aminotransferase, domain 1"/>
    <property type="match status" value="1"/>
</dbReference>
<evidence type="ECO:0000256" key="4">
    <source>
        <dbReference type="ARBA" id="ARBA00022576"/>
    </source>
</evidence>
<dbReference type="RefSeq" id="WP_096819019.1">
    <property type="nucleotide sequence ID" value="NZ_JXJU01000016.1"/>
</dbReference>
<dbReference type="InterPro" id="IPR015422">
    <property type="entry name" value="PyrdxlP-dep_Trfase_small"/>
</dbReference>
<comment type="similarity">
    <text evidence="2 9">Belongs to the class-II pyridoxal-phosphate-dependent aminotransferase family. Histidinol-phosphate aminotransferase subfamily.</text>
</comment>